<keyword evidence="6 9" id="KW-0812">Transmembrane</keyword>
<dbReference type="PROSITE" id="PS51103">
    <property type="entry name" value="PTS_EIIC_TYPE_1"/>
    <property type="match status" value="1"/>
</dbReference>
<evidence type="ECO:0000256" key="4">
    <source>
        <dbReference type="ARBA" id="ARBA00022597"/>
    </source>
</evidence>
<evidence type="ECO:0000256" key="8">
    <source>
        <dbReference type="ARBA" id="ARBA00023136"/>
    </source>
</evidence>
<comment type="caution">
    <text evidence="11">The sequence shown here is derived from an EMBL/GenBank/DDBJ whole genome shotgun (WGS) entry which is preliminary data.</text>
</comment>
<protein>
    <submittedName>
        <fullName evidence="11">PTS transporter subunit EIIC</fullName>
    </submittedName>
</protein>
<keyword evidence="2" id="KW-0813">Transport</keyword>
<name>A0ABS0LLM3_9LACT</name>
<evidence type="ECO:0000256" key="6">
    <source>
        <dbReference type="ARBA" id="ARBA00022692"/>
    </source>
</evidence>
<keyword evidence="12" id="KW-1185">Reference proteome</keyword>
<dbReference type="RefSeq" id="WP_197105227.1">
    <property type="nucleotide sequence ID" value="NZ_JACCEL010000033.1"/>
</dbReference>
<comment type="subcellular location">
    <subcellularLocation>
        <location evidence="1">Cell membrane</location>
        <topology evidence="1">Multi-pass membrane protein</topology>
    </subcellularLocation>
</comment>
<evidence type="ECO:0000256" key="2">
    <source>
        <dbReference type="ARBA" id="ARBA00022448"/>
    </source>
</evidence>
<feature type="transmembrane region" description="Helical" evidence="9">
    <location>
        <begin position="23"/>
        <end position="45"/>
    </location>
</feature>
<dbReference type="Proteomes" id="UP000823401">
    <property type="component" value="Unassembled WGS sequence"/>
</dbReference>
<feature type="transmembrane region" description="Helical" evidence="9">
    <location>
        <begin position="57"/>
        <end position="80"/>
    </location>
</feature>
<dbReference type="Pfam" id="PF02378">
    <property type="entry name" value="PTS_EIIC"/>
    <property type="match status" value="1"/>
</dbReference>
<evidence type="ECO:0000256" key="5">
    <source>
        <dbReference type="ARBA" id="ARBA00022683"/>
    </source>
</evidence>
<evidence type="ECO:0000259" key="10">
    <source>
        <dbReference type="PROSITE" id="PS51103"/>
    </source>
</evidence>
<evidence type="ECO:0000313" key="11">
    <source>
        <dbReference type="EMBL" id="MBG9979198.1"/>
    </source>
</evidence>
<keyword evidence="3" id="KW-1003">Cell membrane</keyword>
<dbReference type="InterPro" id="IPR050558">
    <property type="entry name" value="PTS_Sugar-Specific_Components"/>
</dbReference>
<evidence type="ECO:0000256" key="1">
    <source>
        <dbReference type="ARBA" id="ARBA00004651"/>
    </source>
</evidence>
<keyword evidence="8 9" id="KW-0472">Membrane</keyword>
<reference evidence="11 12" key="1">
    <citation type="submission" date="2020-07" db="EMBL/GenBank/DDBJ databases">
        <title>Facklamia lactis sp. nov., isolated from raw milk.</title>
        <authorList>
            <person name="Doll E.V."/>
            <person name="Huptas C."/>
            <person name="Staib L."/>
            <person name="Wenning M."/>
            <person name="Scherer S."/>
        </authorList>
    </citation>
    <scope>NUCLEOTIDE SEQUENCE [LARGE SCALE GENOMIC DNA]</scope>
    <source>
        <strain evidence="11 12">DSM 104272</strain>
    </source>
</reference>
<dbReference type="PANTHER" id="PTHR30175:SF1">
    <property type="entry name" value="PTS SYSTEM ARBUTIN-, CELLOBIOSE-, AND SALICIN-SPECIFIC EIIBC COMPONENT-RELATED"/>
    <property type="match status" value="1"/>
</dbReference>
<evidence type="ECO:0000256" key="7">
    <source>
        <dbReference type="ARBA" id="ARBA00022989"/>
    </source>
</evidence>
<dbReference type="PANTHER" id="PTHR30175">
    <property type="entry name" value="PHOSPHOTRANSFERASE SYSTEM TRANSPORT PROTEIN"/>
    <property type="match status" value="1"/>
</dbReference>
<keyword evidence="5" id="KW-0598">Phosphotransferase system</keyword>
<evidence type="ECO:0000313" key="12">
    <source>
        <dbReference type="Proteomes" id="UP000823401"/>
    </source>
</evidence>
<accession>A0ABS0LLM3</accession>
<dbReference type="EMBL" id="JACCEL010000033">
    <property type="protein sequence ID" value="MBG9979198.1"/>
    <property type="molecule type" value="Genomic_DNA"/>
</dbReference>
<evidence type="ECO:0000256" key="9">
    <source>
        <dbReference type="SAM" id="Phobius"/>
    </source>
</evidence>
<dbReference type="InterPro" id="IPR013013">
    <property type="entry name" value="PTS_EIIC_1"/>
</dbReference>
<sequence>MTTVKDEKQGSILNKVLDALKNIFAPNLVALSAAGILQGFTILLHTFGLIQEGRAEYIILETISGAVFYFLPVLLAYSAAKVFNTNQVLAACVALFMLHPTTSPT</sequence>
<keyword evidence="7 9" id="KW-1133">Transmembrane helix</keyword>
<gene>
    <name evidence="11" type="ORF">HYQ42_10445</name>
</gene>
<feature type="domain" description="PTS EIIC type-1" evidence="10">
    <location>
        <begin position="18"/>
        <end position="105"/>
    </location>
</feature>
<dbReference type="InterPro" id="IPR003352">
    <property type="entry name" value="PTS_EIIC"/>
</dbReference>
<proteinExistence type="predicted"/>
<organism evidence="11 12">
    <name type="scientific">Ruoffia tabacinasalis</name>
    <dbReference type="NCBI Taxonomy" id="87458"/>
    <lineage>
        <taxon>Bacteria</taxon>
        <taxon>Bacillati</taxon>
        <taxon>Bacillota</taxon>
        <taxon>Bacilli</taxon>
        <taxon>Lactobacillales</taxon>
        <taxon>Aerococcaceae</taxon>
        <taxon>Ruoffia</taxon>
    </lineage>
</organism>
<evidence type="ECO:0000256" key="3">
    <source>
        <dbReference type="ARBA" id="ARBA00022475"/>
    </source>
</evidence>
<keyword evidence="4" id="KW-0762">Sugar transport</keyword>